<dbReference type="InterPro" id="IPR012000">
    <property type="entry name" value="Thiamin_PyroP_enz_cen_dom"/>
</dbReference>
<evidence type="ECO:0000313" key="9">
    <source>
        <dbReference type="Proteomes" id="UP000183002"/>
    </source>
</evidence>
<evidence type="ECO:0000259" key="5">
    <source>
        <dbReference type="Pfam" id="PF00205"/>
    </source>
</evidence>
<dbReference type="CDD" id="cd07035">
    <property type="entry name" value="TPP_PYR_POX_like"/>
    <property type="match status" value="1"/>
</dbReference>
<dbReference type="InterPro" id="IPR012001">
    <property type="entry name" value="Thiamin_PyroP_enz_TPP-bd_dom"/>
</dbReference>
<keyword evidence="2" id="KW-0808">Transferase</keyword>
<dbReference type="GO" id="GO:0050660">
    <property type="term" value="F:flavin adenine dinucleotide binding"/>
    <property type="evidence" value="ECO:0007669"/>
    <property type="project" value="TreeGrafter"/>
</dbReference>
<name>A0A1H8ACN2_9RHOB</name>
<sequence>MRHGGQILVDQLAIQGVTRVFSVPGESFLAALDGLHDSGIQNIVCRQEGGAAMMAEAHGKLTGTPGVLFVTRGPGATNASAGIHIAKQDSTPMVVFVGQIARHHRDREAFQEVDYRAVFGTLAKWATEVDQIERLPEYISHAFHLATSGRRGPVVLALPEDMLSAMVDVADLPAPAPQPFGVSREQVQAVTDALAQAQRPLVLAGGPNWSADAAQNLETFAKNWNLPVAVSFRRQDRMNNDHPNFVGDLGVGMNPKLGQMLTQTDLLLVLGARLGDTTTNGYELLDPTRPGPRILHIHPDPSELGRVFHPALAIPARADHMLERLAQTTGTGAWADWTKTARANYDSWQNPIATPGAIKLEQVVTWLSANLPHDSILTNGAGNYAAFLHRYYRFRHYGTQVAPTSGSMGYGFPAAIAASLQHPDKTVVCMAGDGCFQMTCNEASTAVQHGAKPIVIVANNGRYGTIRMHQERHYPGRPSGTDLANPDFAALAHAYGGHGETVTDQAGFPAAFARAQAAKTLAIIELKLDPDMLTTGQSLSQIKAASKPA</sequence>
<dbReference type="Proteomes" id="UP000183002">
    <property type="component" value="Unassembled WGS sequence"/>
</dbReference>
<evidence type="ECO:0000256" key="2">
    <source>
        <dbReference type="ARBA" id="ARBA00022679"/>
    </source>
</evidence>
<evidence type="ECO:0000259" key="6">
    <source>
        <dbReference type="Pfam" id="PF02775"/>
    </source>
</evidence>
<dbReference type="InterPro" id="IPR045229">
    <property type="entry name" value="TPP_enz"/>
</dbReference>
<dbReference type="InterPro" id="IPR029061">
    <property type="entry name" value="THDP-binding"/>
</dbReference>
<dbReference type="GO" id="GO:0009099">
    <property type="term" value="P:L-valine biosynthetic process"/>
    <property type="evidence" value="ECO:0007669"/>
    <property type="project" value="TreeGrafter"/>
</dbReference>
<dbReference type="PANTHER" id="PTHR18968:SF120">
    <property type="entry name" value="ACETOLACTATE SYNTHASE LARGE SUBUNIT"/>
    <property type="match status" value="1"/>
</dbReference>
<dbReference type="InterPro" id="IPR000399">
    <property type="entry name" value="TPP-bd_CS"/>
</dbReference>
<evidence type="ECO:0000259" key="7">
    <source>
        <dbReference type="Pfam" id="PF02776"/>
    </source>
</evidence>
<keyword evidence="9" id="KW-1185">Reference proteome</keyword>
<proteinExistence type="inferred from homology"/>
<dbReference type="RefSeq" id="WP_050521331.1">
    <property type="nucleotide sequence ID" value="NZ_FOCO01000001.1"/>
</dbReference>
<dbReference type="GO" id="GO:0005948">
    <property type="term" value="C:acetolactate synthase complex"/>
    <property type="evidence" value="ECO:0007669"/>
    <property type="project" value="TreeGrafter"/>
</dbReference>
<dbReference type="Gene3D" id="3.40.50.1220">
    <property type="entry name" value="TPP-binding domain"/>
    <property type="match status" value="1"/>
</dbReference>
<dbReference type="AlphaFoldDB" id="A0A1H8ACN2"/>
<dbReference type="OrthoDB" id="4494979at2"/>
<gene>
    <name evidence="8" type="ORF">SAMN05216227_100147</name>
</gene>
<feature type="domain" description="Thiamine pyrophosphate enzyme central" evidence="5">
    <location>
        <begin position="187"/>
        <end position="325"/>
    </location>
</feature>
<evidence type="ECO:0000313" key="8">
    <source>
        <dbReference type="EMBL" id="SEM67317.1"/>
    </source>
</evidence>
<dbReference type="InterPro" id="IPR029035">
    <property type="entry name" value="DHS-like_NAD/FAD-binding_dom"/>
</dbReference>
<dbReference type="GO" id="GO:0003984">
    <property type="term" value="F:acetolactate synthase activity"/>
    <property type="evidence" value="ECO:0007669"/>
    <property type="project" value="TreeGrafter"/>
</dbReference>
<protein>
    <submittedName>
        <fullName evidence="8">Acetolactate synthase-1/2/3 large subunit</fullName>
    </submittedName>
</protein>
<organism evidence="8 9">
    <name type="scientific">Pseudorhodobacter antarcticus</name>
    <dbReference type="NCBI Taxonomy" id="1077947"/>
    <lineage>
        <taxon>Bacteria</taxon>
        <taxon>Pseudomonadati</taxon>
        <taxon>Pseudomonadota</taxon>
        <taxon>Alphaproteobacteria</taxon>
        <taxon>Rhodobacterales</taxon>
        <taxon>Paracoccaceae</taxon>
        <taxon>Pseudorhodobacter</taxon>
    </lineage>
</organism>
<dbReference type="GO" id="GO:0030976">
    <property type="term" value="F:thiamine pyrophosphate binding"/>
    <property type="evidence" value="ECO:0007669"/>
    <property type="project" value="InterPro"/>
</dbReference>
<dbReference type="SUPFAM" id="SSF52467">
    <property type="entry name" value="DHS-like NAD/FAD-binding domain"/>
    <property type="match status" value="1"/>
</dbReference>
<dbReference type="GO" id="GO:0000287">
    <property type="term" value="F:magnesium ion binding"/>
    <property type="evidence" value="ECO:0007669"/>
    <property type="project" value="InterPro"/>
</dbReference>
<reference evidence="8 9" key="1">
    <citation type="submission" date="2016-10" db="EMBL/GenBank/DDBJ databases">
        <authorList>
            <person name="de Groot N.N."/>
        </authorList>
    </citation>
    <scope>NUCLEOTIDE SEQUENCE [LARGE SCALE GENOMIC DNA]</scope>
    <source>
        <strain evidence="8 9">CGMCC 1.10836</strain>
    </source>
</reference>
<dbReference type="Pfam" id="PF02776">
    <property type="entry name" value="TPP_enzyme_N"/>
    <property type="match status" value="1"/>
</dbReference>
<dbReference type="NCBIfam" id="NF006052">
    <property type="entry name" value="PRK08199.1"/>
    <property type="match status" value="1"/>
</dbReference>
<dbReference type="STRING" id="1077947.SAMN05216227_100147"/>
<evidence type="ECO:0000256" key="4">
    <source>
        <dbReference type="RuleBase" id="RU362132"/>
    </source>
</evidence>
<dbReference type="Pfam" id="PF02775">
    <property type="entry name" value="TPP_enzyme_C"/>
    <property type="match status" value="1"/>
</dbReference>
<keyword evidence="3 4" id="KW-0786">Thiamine pyrophosphate</keyword>
<feature type="domain" description="Thiamine pyrophosphate enzyme TPP-binding" evidence="6">
    <location>
        <begin position="380"/>
        <end position="525"/>
    </location>
</feature>
<dbReference type="GO" id="GO:0009097">
    <property type="term" value="P:isoleucine biosynthetic process"/>
    <property type="evidence" value="ECO:0007669"/>
    <property type="project" value="TreeGrafter"/>
</dbReference>
<dbReference type="PROSITE" id="PS00187">
    <property type="entry name" value="TPP_ENZYMES"/>
    <property type="match status" value="1"/>
</dbReference>
<evidence type="ECO:0000256" key="1">
    <source>
        <dbReference type="ARBA" id="ARBA00007812"/>
    </source>
</evidence>
<dbReference type="PANTHER" id="PTHR18968">
    <property type="entry name" value="THIAMINE PYROPHOSPHATE ENZYMES"/>
    <property type="match status" value="1"/>
</dbReference>
<dbReference type="SUPFAM" id="SSF52518">
    <property type="entry name" value="Thiamin diphosphate-binding fold (THDP-binding)"/>
    <property type="match status" value="2"/>
</dbReference>
<dbReference type="CDD" id="cd00568">
    <property type="entry name" value="TPP_enzymes"/>
    <property type="match status" value="1"/>
</dbReference>
<feature type="domain" description="Thiamine pyrophosphate enzyme N-terminal TPP-binding" evidence="7">
    <location>
        <begin position="3"/>
        <end position="115"/>
    </location>
</feature>
<dbReference type="Pfam" id="PF00205">
    <property type="entry name" value="TPP_enzyme_M"/>
    <property type="match status" value="1"/>
</dbReference>
<dbReference type="InterPro" id="IPR011766">
    <property type="entry name" value="TPP_enzyme_TPP-bd"/>
</dbReference>
<dbReference type="EMBL" id="FOCO01000001">
    <property type="protein sequence ID" value="SEM67317.1"/>
    <property type="molecule type" value="Genomic_DNA"/>
</dbReference>
<dbReference type="Gene3D" id="3.40.50.970">
    <property type="match status" value="2"/>
</dbReference>
<dbReference type="FunFam" id="3.40.50.970:FF:000007">
    <property type="entry name" value="Acetolactate synthase"/>
    <property type="match status" value="1"/>
</dbReference>
<comment type="similarity">
    <text evidence="1 4">Belongs to the TPP enzyme family.</text>
</comment>
<accession>A0A1H8ACN2</accession>
<evidence type="ECO:0000256" key="3">
    <source>
        <dbReference type="ARBA" id="ARBA00023052"/>
    </source>
</evidence>